<evidence type="ECO:0000256" key="3">
    <source>
        <dbReference type="SAM" id="Phobius"/>
    </source>
</evidence>
<feature type="compositionally biased region" description="Low complexity" evidence="2">
    <location>
        <begin position="931"/>
        <end position="949"/>
    </location>
</feature>
<dbReference type="Proteomes" id="UP000198341">
    <property type="component" value="Chromosome 13"/>
</dbReference>
<dbReference type="AlphaFoldDB" id="K8EMS6"/>
<evidence type="ECO:0000256" key="1">
    <source>
        <dbReference type="ARBA" id="ARBA00004586"/>
    </source>
</evidence>
<reference evidence="4 5" key="1">
    <citation type="submission" date="2011-10" db="EMBL/GenBank/DDBJ databases">
        <authorList>
            <person name="Genoscope - CEA"/>
        </authorList>
    </citation>
    <scope>NUCLEOTIDE SEQUENCE [LARGE SCALE GENOMIC DNA]</scope>
    <source>
        <strain evidence="4 5">RCC 1105</strain>
    </source>
</reference>
<feature type="region of interest" description="Disordered" evidence="2">
    <location>
        <begin position="752"/>
        <end position="793"/>
    </location>
</feature>
<feature type="compositionally biased region" description="Low complexity" evidence="2">
    <location>
        <begin position="810"/>
        <end position="833"/>
    </location>
</feature>
<keyword evidence="3" id="KW-0472">Membrane</keyword>
<protein>
    <recommendedName>
        <fullName evidence="6">SMP-LTD domain-containing protein</fullName>
    </recommendedName>
</protein>
<evidence type="ECO:0000256" key="2">
    <source>
        <dbReference type="SAM" id="MobiDB-lite"/>
    </source>
</evidence>
<feature type="region of interest" description="Disordered" evidence="2">
    <location>
        <begin position="350"/>
        <end position="377"/>
    </location>
</feature>
<feature type="compositionally biased region" description="Polar residues" evidence="2">
    <location>
        <begin position="534"/>
        <end position="546"/>
    </location>
</feature>
<sequence length="955" mass="104107">MRESSNDANNNNTGGSGSGNGGLTFAFLSLGTISVSILLSGVAMHSSMSSTSSSSSSSLAKGIFIGSTSTITLFASGVYFACKFISSGGGTSRSTTSTSAECIEGEFVEKESLIGMNVRKEEMRGWLIFCKGSNMVKANKMSKEKGFAGKTTSKKSSLSLTTLMSGSNTERYYVTLDVKAARMKLEANRGGGGGSDGGASVTTAAESTTTTTTSFSSSSLETEYVDKEEKFIDLKQCDVYLVEYPEGNKTELMWNHKRAIVIARRSDASSSSSSSLYEGEKVVWLYALSGPSKEAWFYALWRALDMDSMRRGLTSTTATNTNNKQKFPEEAKSRIAQYLLENARFEKKISRSSSNSSEQQQQQQQQQQEKKDEKAKAQKKQDAFFEHIFDDKRCGQTVNIISSRIFFDLVRSIDFKNVLSNLLEKKLNELPGLPKYVGKFDVEKLSLGEATPKCNMLRPVDGSDGSNAPWDGGSLPGRGVCAAVEADLSYVGLIEVTIRTRVDLAQYAKEIGNLVEGGDAAGVEENDEDAAGKTNDSVTSKSGSRTPTPPLSPTNSGRIPPLNKTKEEVTQNVLKEMKKVVENVNDRVLQKFPLKMTLRVSSCSGMFRFWIPPPPNERLWWGLKGRPRVDIFCEPAIGENKIAHEFIAKKVSHLLSSKLVSDICDELVLPNCASDPMKELIRFEHFVPEIAFEDAIQLSEGNGAFLVTNAASSEDVSSTTYLRGEKKGDEHIVLSKSGSENAFSAQLLPNAPKEEEKVEDHQQQQVQEKQEKQQRKSVSLKRENSTKRQEEKNALDATAEWLLSDSHFDSPPTSAAKAPPSSSSQPLSPKSPTGGNNNMIGFGNKREDVLRAKGGGGASSFSSARPTSPDHQNHQNNLFASLSRSIKQKAEENLSKMKSDFQEVQKGLQNGGVEGAVQNIKQIAMKRAKETTTATTTTASTHSSSSSSSQQQRQR</sequence>
<dbReference type="KEGG" id="bpg:Bathy13g02210"/>
<gene>
    <name evidence="4" type="ordered locus">Bathy13g02210</name>
</gene>
<keyword evidence="3" id="KW-0812">Transmembrane</keyword>
<dbReference type="PANTHER" id="PTHR13466">
    <property type="entry name" value="TEX2 PROTEIN-RELATED"/>
    <property type="match status" value="1"/>
</dbReference>
<accession>K8EMS6</accession>
<feature type="compositionally biased region" description="Basic and acidic residues" evidence="2">
    <location>
        <begin position="368"/>
        <end position="377"/>
    </location>
</feature>
<feature type="compositionally biased region" description="Low complexity" evidence="2">
    <location>
        <begin position="351"/>
        <end position="367"/>
    </location>
</feature>
<dbReference type="CDD" id="cd21675">
    <property type="entry name" value="SMP_TEX2"/>
    <property type="match status" value="1"/>
</dbReference>
<dbReference type="RefSeq" id="XP_007509538.1">
    <property type="nucleotide sequence ID" value="XM_007509476.1"/>
</dbReference>
<evidence type="ECO:0000313" key="5">
    <source>
        <dbReference type="Proteomes" id="UP000198341"/>
    </source>
</evidence>
<feature type="region of interest" description="Disordered" evidence="2">
    <location>
        <begin position="927"/>
        <end position="955"/>
    </location>
</feature>
<dbReference type="PANTHER" id="PTHR13466:SF0">
    <property type="entry name" value="SMP-LTD DOMAIN-CONTAINING PROTEIN"/>
    <property type="match status" value="1"/>
</dbReference>
<dbReference type="OrthoDB" id="498997at2759"/>
<comment type="subcellular location">
    <subcellularLocation>
        <location evidence="1">Endoplasmic reticulum membrane</location>
    </subcellularLocation>
</comment>
<feature type="region of interest" description="Disordered" evidence="2">
    <location>
        <begin position="523"/>
        <end position="565"/>
    </location>
</feature>
<keyword evidence="5" id="KW-1185">Reference proteome</keyword>
<feature type="transmembrane region" description="Helical" evidence="3">
    <location>
        <begin position="63"/>
        <end position="81"/>
    </location>
</feature>
<feature type="compositionally biased region" description="Low complexity" evidence="2">
    <location>
        <begin position="198"/>
        <end position="212"/>
    </location>
</feature>
<dbReference type="GeneID" id="19012173"/>
<name>K8EMS6_9CHLO</name>
<dbReference type="EMBL" id="FO082266">
    <property type="protein sequence ID" value="CCO19341.1"/>
    <property type="molecule type" value="Genomic_DNA"/>
</dbReference>
<feature type="transmembrane region" description="Helical" evidence="3">
    <location>
        <begin position="20"/>
        <end position="42"/>
    </location>
</feature>
<evidence type="ECO:0008006" key="6">
    <source>
        <dbReference type="Google" id="ProtNLM"/>
    </source>
</evidence>
<feature type="region of interest" description="Disordered" evidence="2">
    <location>
        <begin position="188"/>
        <end position="212"/>
    </location>
</feature>
<evidence type="ECO:0000313" key="4">
    <source>
        <dbReference type="EMBL" id="CCO19341.1"/>
    </source>
</evidence>
<dbReference type="eggNOG" id="KOG2238">
    <property type="taxonomic scope" value="Eukaryota"/>
</dbReference>
<dbReference type="GO" id="GO:0008289">
    <property type="term" value="F:lipid binding"/>
    <property type="evidence" value="ECO:0007669"/>
    <property type="project" value="TreeGrafter"/>
</dbReference>
<feature type="region of interest" description="Disordered" evidence="2">
    <location>
        <begin position="805"/>
        <end position="885"/>
    </location>
</feature>
<dbReference type="GO" id="GO:0005789">
    <property type="term" value="C:endoplasmic reticulum membrane"/>
    <property type="evidence" value="ECO:0007669"/>
    <property type="project" value="UniProtKB-SubCell"/>
</dbReference>
<organism evidence="4 5">
    <name type="scientific">Bathycoccus prasinos</name>
    <dbReference type="NCBI Taxonomy" id="41875"/>
    <lineage>
        <taxon>Eukaryota</taxon>
        <taxon>Viridiplantae</taxon>
        <taxon>Chlorophyta</taxon>
        <taxon>Mamiellophyceae</taxon>
        <taxon>Mamiellales</taxon>
        <taxon>Bathycoccaceae</taxon>
        <taxon>Bathycoccus</taxon>
    </lineage>
</organism>
<keyword evidence="3" id="KW-1133">Transmembrane helix</keyword>
<feature type="compositionally biased region" description="Polar residues" evidence="2">
    <location>
        <begin position="865"/>
        <end position="885"/>
    </location>
</feature>
<proteinExistence type="predicted"/>